<dbReference type="STRING" id="1796616.A4V09_16475"/>
<proteinExistence type="predicted"/>
<evidence type="ECO:0000256" key="1">
    <source>
        <dbReference type="SAM" id="Phobius"/>
    </source>
</evidence>
<keyword evidence="1" id="KW-0812">Transmembrane</keyword>
<dbReference type="RefSeq" id="WP_065543341.1">
    <property type="nucleotide sequence ID" value="NZ_CP015405.2"/>
</dbReference>
<gene>
    <name evidence="2" type="ORF">A4V09_16475</name>
</gene>
<keyword evidence="3" id="KW-1185">Reference proteome</keyword>
<reference evidence="2" key="1">
    <citation type="submission" date="2017-04" db="EMBL/GenBank/DDBJ databases">
        <title>Complete Genome Sequences of Twelve Strains of a Stable Defined Moderately Diverse Mouse Microbiota 2 (sDMDMm2).</title>
        <authorList>
            <person name="Uchimura Y."/>
            <person name="Wyss M."/>
            <person name="Brugiroux S."/>
            <person name="Limenitakis J.P."/>
            <person name="Stecher B."/>
            <person name="McCoy K.D."/>
            <person name="Macpherson A.J."/>
        </authorList>
    </citation>
    <scope>NUCLEOTIDE SEQUENCE</scope>
    <source>
        <strain evidence="2">YL58</strain>
    </source>
</reference>
<sequence length="95" mass="11845">MNKRKSDFDKILDRRVEQARLERARKEARDIHNYNQWKQRHDRLLDKELKKLERKRRFPPILKIGFVIVILLVIYNEIIKWYPEAQIWVQNLIHI</sequence>
<dbReference type="Proteomes" id="UP000092574">
    <property type="component" value="Chromosome"/>
</dbReference>
<organism evidence="2 3">
    <name type="scientific">Blautia pseudococcoides</name>
    <dbReference type="NCBI Taxonomy" id="1796616"/>
    <lineage>
        <taxon>Bacteria</taxon>
        <taxon>Bacillati</taxon>
        <taxon>Bacillota</taxon>
        <taxon>Clostridia</taxon>
        <taxon>Lachnospirales</taxon>
        <taxon>Lachnospiraceae</taxon>
        <taxon>Blautia</taxon>
    </lineage>
</organism>
<accession>A0A1C7IGB1</accession>
<protein>
    <submittedName>
        <fullName evidence="2">Uncharacterized protein</fullName>
    </submittedName>
</protein>
<name>A0A1C7IGB1_9FIRM</name>
<keyword evidence="1" id="KW-0472">Membrane</keyword>
<dbReference type="AlphaFoldDB" id="A0A1C7IGB1"/>
<keyword evidence="1" id="KW-1133">Transmembrane helix</keyword>
<dbReference type="KEGG" id="byl:A4V09_16475"/>
<evidence type="ECO:0000313" key="3">
    <source>
        <dbReference type="Proteomes" id="UP000092574"/>
    </source>
</evidence>
<feature type="transmembrane region" description="Helical" evidence="1">
    <location>
        <begin position="60"/>
        <end position="79"/>
    </location>
</feature>
<evidence type="ECO:0000313" key="2">
    <source>
        <dbReference type="EMBL" id="ANU77212.1"/>
    </source>
</evidence>
<dbReference type="EMBL" id="CP015405">
    <property type="protein sequence ID" value="ANU77212.1"/>
    <property type="molecule type" value="Genomic_DNA"/>
</dbReference>